<sequence length="256" mass="29058">MKNIDKKQLKIISMEFRTIANRLITCNHQTGMALLKKFMVYIDENEIVSEYIKQYVNPDDFEPVERGTCFSSMGDTKQEEISYTYQYLKYAVENYHNIYHDMAFGYAREANDAVKEFCNRIVLPFVNYIEGYLTEIGIQMGYDEDKKFMINVNGGVAQVNVANDNATVHATQSNGIDVSQLENIIADIMKHMPTDITQEEQEQIRDSVEVIRAEVQSANPRKGFIKTALKGLQAINGTAQFGAAIATLVQFVGTFL</sequence>
<evidence type="ECO:0000313" key="2">
    <source>
        <dbReference type="Proteomes" id="UP000263014"/>
    </source>
</evidence>
<gene>
    <name evidence="1" type="ORF">DXD79_14620</name>
</gene>
<organism evidence="1 2">
    <name type="scientific">Hungatella hathewayi</name>
    <dbReference type="NCBI Taxonomy" id="154046"/>
    <lineage>
        <taxon>Bacteria</taxon>
        <taxon>Bacillati</taxon>
        <taxon>Bacillota</taxon>
        <taxon>Clostridia</taxon>
        <taxon>Lachnospirales</taxon>
        <taxon>Lachnospiraceae</taxon>
        <taxon>Hungatella</taxon>
    </lineage>
</organism>
<evidence type="ECO:0008006" key="3">
    <source>
        <dbReference type="Google" id="ProtNLM"/>
    </source>
</evidence>
<name>A0A374P6I7_9FIRM</name>
<comment type="caution">
    <text evidence="1">The sequence shown here is derived from an EMBL/GenBank/DDBJ whole genome shotgun (WGS) entry which is preliminary data.</text>
</comment>
<evidence type="ECO:0000313" key="1">
    <source>
        <dbReference type="EMBL" id="RGJ03625.1"/>
    </source>
</evidence>
<protein>
    <recommendedName>
        <fullName evidence="3">AbiTii domain-containing protein</fullName>
    </recommendedName>
</protein>
<dbReference type="AlphaFoldDB" id="A0A374P6I7"/>
<dbReference type="Proteomes" id="UP000263014">
    <property type="component" value="Unassembled WGS sequence"/>
</dbReference>
<reference evidence="1 2" key="1">
    <citation type="submission" date="2018-08" db="EMBL/GenBank/DDBJ databases">
        <title>A genome reference for cultivated species of the human gut microbiota.</title>
        <authorList>
            <person name="Zou Y."/>
            <person name="Xue W."/>
            <person name="Luo G."/>
        </authorList>
    </citation>
    <scope>NUCLEOTIDE SEQUENCE [LARGE SCALE GENOMIC DNA]</scope>
    <source>
        <strain evidence="1 2">TM09-12</strain>
    </source>
</reference>
<accession>A0A374P6I7</accession>
<proteinExistence type="predicted"/>
<dbReference type="EMBL" id="QSON01000006">
    <property type="protein sequence ID" value="RGJ03625.1"/>
    <property type="molecule type" value="Genomic_DNA"/>
</dbReference>
<dbReference type="RefSeq" id="WP_117630782.1">
    <property type="nucleotide sequence ID" value="NZ_QSON01000006.1"/>
</dbReference>